<proteinExistence type="predicted"/>
<comment type="caution">
    <text evidence="1">The sequence shown here is derived from an EMBL/GenBank/DDBJ whole genome shotgun (WGS) entry which is preliminary data.</text>
</comment>
<dbReference type="RefSeq" id="WP_378194818.1">
    <property type="nucleotide sequence ID" value="NZ_JBHMBK010000012.1"/>
</dbReference>
<keyword evidence="2" id="KW-1185">Reference proteome</keyword>
<accession>A0ABV5U407</accession>
<evidence type="ECO:0000313" key="1">
    <source>
        <dbReference type="EMBL" id="MFB9686128.1"/>
    </source>
</evidence>
<dbReference type="Proteomes" id="UP001589535">
    <property type="component" value="Unassembled WGS sequence"/>
</dbReference>
<protein>
    <submittedName>
        <fullName evidence="1">Uncharacterized protein</fullName>
    </submittedName>
</protein>
<sequence>MSSSIGPWRERSRMQVAQRPRLSLAVKAAFEDRHFALDVPEVLLDLDIPGEPLREDVAVAGPEGVADAET</sequence>
<name>A0ABV5U407_9PSEU</name>
<evidence type="ECO:0000313" key="2">
    <source>
        <dbReference type="Proteomes" id="UP001589535"/>
    </source>
</evidence>
<reference evidence="1 2" key="1">
    <citation type="submission" date="2024-09" db="EMBL/GenBank/DDBJ databases">
        <authorList>
            <person name="Sun Q."/>
            <person name="Mori K."/>
        </authorList>
    </citation>
    <scope>NUCLEOTIDE SEQUENCE [LARGE SCALE GENOMIC DNA]</scope>
    <source>
        <strain evidence="1 2">JCM 13852</strain>
    </source>
</reference>
<gene>
    <name evidence="1" type="ORF">ACFFTO_18175</name>
</gene>
<dbReference type="EMBL" id="JBHMBK010000012">
    <property type="protein sequence ID" value="MFB9686128.1"/>
    <property type="molecule type" value="Genomic_DNA"/>
</dbReference>
<organism evidence="1 2">
    <name type="scientific">Amycolatopsis plumensis</name>
    <dbReference type="NCBI Taxonomy" id="236508"/>
    <lineage>
        <taxon>Bacteria</taxon>
        <taxon>Bacillati</taxon>
        <taxon>Actinomycetota</taxon>
        <taxon>Actinomycetes</taxon>
        <taxon>Pseudonocardiales</taxon>
        <taxon>Pseudonocardiaceae</taxon>
        <taxon>Amycolatopsis</taxon>
    </lineage>
</organism>